<proteinExistence type="predicted"/>
<evidence type="ECO:0000313" key="6">
    <source>
        <dbReference type="Proteomes" id="UP001291623"/>
    </source>
</evidence>
<dbReference type="AlphaFoldDB" id="A0AAE1VJJ2"/>
<dbReference type="InterPro" id="IPR015915">
    <property type="entry name" value="Kelch-typ_b-propeller"/>
</dbReference>
<dbReference type="Proteomes" id="UP001291623">
    <property type="component" value="Unassembled WGS sequence"/>
</dbReference>
<keyword evidence="1" id="KW-0880">Kelch repeat</keyword>
<dbReference type="InterPro" id="IPR006652">
    <property type="entry name" value="Kelch_1"/>
</dbReference>
<keyword evidence="4" id="KW-0732">Signal</keyword>
<dbReference type="Gene3D" id="2.120.10.80">
    <property type="entry name" value="Kelch-type beta propeller"/>
    <property type="match status" value="1"/>
</dbReference>
<reference evidence="5" key="1">
    <citation type="submission" date="2023-12" db="EMBL/GenBank/DDBJ databases">
        <title>Genome assembly of Anisodus tanguticus.</title>
        <authorList>
            <person name="Wang Y.-J."/>
        </authorList>
    </citation>
    <scope>NUCLEOTIDE SEQUENCE</scope>
    <source>
        <strain evidence="5">KB-2021</strain>
        <tissue evidence="5">Leaf</tissue>
    </source>
</reference>
<dbReference type="EMBL" id="JAVYJV010000004">
    <property type="protein sequence ID" value="KAK4372563.1"/>
    <property type="molecule type" value="Genomic_DNA"/>
</dbReference>
<dbReference type="PANTHER" id="PTHR46093:SF4">
    <property type="entry name" value="GALACTOSE OXIDASE_KELCH REPEAT SUPERFAMILY PROTEIN"/>
    <property type="match status" value="1"/>
</dbReference>
<keyword evidence="2" id="KW-0677">Repeat</keyword>
<feature type="chain" id="PRO_5041958828" description="Acyl-CoA-binding domain-containing protein 4" evidence="4">
    <location>
        <begin position="28"/>
        <end position="526"/>
    </location>
</feature>
<evidence type="ECO:0000256" key="2">
    <source>
        <dbReference type="ARBA" id="ARBA00022737"/>
    </source>
</evidence>
<evidence type="ECO:0000256" key="3">
    <source>
        <dbReference type="SAM" id="Coils"/>
    </source>
</evidence>
<keyword evidence="3" id="KW-0175">Coiled coil</keyword>
<protein>
    <recommendedName>
        <fullName evidence="7">Acyl-CoA-binding domain-containing protein 4</fullName>
    </recommendedName>
</protein>
<dbReference type="SUPFAM" id="SSF117281">
    <property type="entry name" value="Kelch motif"/>
    <property type="match status" value="1"/>
</dbReference>
<feature type="coiled-coil region" evidence="3">
    <location>
        <begin position="467"/>
        <end position="501"/>
    </location>
</feature>
<feature type="signal peptide" evidence="4">
    <location>
        <begin position="1"/>
        <end position="27"/>
    </location>
</feature>
<comment type="caution">
    <text evidence="5">The sequence shown here is derived from an EMBL/GenBank/DDBJ whole genome shotgun (WGS) entry which is preliminary data.</text>
</comment>
<accession>A0AAE1VJJ2</accession>
<evidence type="ECO:0000313" key="5">
    <source>
        <dbReference type="EMBL" id="KAK4372563.1"/>
    </source>
</evidence>
<dbReference type="PANTHER" id="PTHR46093">
    <property type="entry name" value="ACYL-COA-BINDING DOMAIN-CONTAINING PROTEIN 5"/>
    <property type="match status" value="1"/>
</dbReference>
<dbReference type="Pfam" id="PF01344">
    <property type="entry name" value="Kelch_1"/>
    <property type="match status" value="1"/>
</dbReference>
<dbReference type="Pfam" id="PF24681">
    <property type="entry name" value="Kelch_KLHDC2_KLHL20_DRC7"/>
    <property type="match status" value="1"/>
</dbReference>
<evidence type="ECO:0000256" key="4">
    <source>
        <dbReference type="SAM" id="SignalP"/>
    </source>
</evidence>
<evidence type="ECO:0008006" key="7">
    <source>
        <dbReference type="Google" id="ProtNLM"/>
    </source>
</evidence>
<name>A0AAE1VJJ2_9SOLA</name>
<evidence type="ECO:0000256" key="1">
    <source>
        <dbReference type="ARBA" id="ARBA00022441"/>
    </source>
</evidence>
<keyword evidence="6" id="KW-1185">Reference proteome</keyword>
<gene>
    <name evidence="5" type="ORF">RND71_007947</name>
</gene>
<sequence>MGSQNPGPQLSPLRLLFLGLWNAVGRAGPVTGQWPGLVKVFLKIITILKKRADNAHQHAAAVVGNKMVVVGGEIGGILDTSGMRSFSFQVLNFDSFSWTTASSKLYLSPTSLPLKIPACKGHALVQWGKKILMVGGKTDPASDKVSVWPFDTETECWSLLEVKGDVPVARSGHTVLRASSVLILFGGEDGKRRKLNDLHMFDLKSLTWSHGCHFIARELLRDISFISLPMFLLLGPLILPDGGIIRWHGQELKYVDSILHLELVVVECSVELNGHAETLIFDVLKLEWFVAVASPSSSITTNKVEPINGTSTSRVDSIARHNLSSAVEHHGYGRKSLSESLLIDPSSVSGNVSLRKQFSNDKDAGVKMTKTSGNESPSQIGKEFGLFDQFVLCKGSLRAMVRQTSANFFQDTDDFVFQEGDYKAGLPTSLSSCQQYEAKLSALIRKNGIIGQLAAALDSHCAAEKNLSSALKSKQEMEKKMADAVKEMELLKEKLASVELTQEKANSLSNIVLSDNVTLEHDMAFL</sequence>
<organism evidence="5 6">
    <name type="scientific">Anisodus tanguticus</name>
    <dbReference type="NCBI Taxonomy" id="243964"/>
    <lineage>
        <taxon>Eukaryota</taxon>
        <taxon>Viridiplantae</taxon>
        <taxon>Streptophyta</taxon>
        <taxon>Embryophyta</taxon>
        <taxon>Tracheophyta</taxon>
        <taxon>Spermatophyta</taxon>
        <taxon>Magnoliopsida</taxon>
        <taxon>eudicotyledons</taxon>
        <taxon>Gunneridae</taxon>
        <taxon>Pentapetalae</taxon>
        <taxon>asterids</taxon>
        <taxon>lamiids</taxon>
        <taxon>Solanales</taxon>
        <taxon>Solanaceae</taxon>
        <taxon>Solanoideae</taxon>
        <taxon>Hyoscyameae</taxon>
        <taxon>Anisodus</taxon>
    </lineage>
</organism>